<comment type="caution">
    <text evidence="7">The sequence shown here is derived from an EMBL/GenBank/DDBJ whole genome shotgun (WGS) entry which is preliminary data.</text>
</comment>
<keyword evidence="4 7" id="KW-0326">Glycosidase</keyword>
<dbReference type="InterPro" id="IPR031705">
    <property type="entry name" value="Glyco_hydro_36_C"/>
</dbReference>
<gene>
    <name evidence="7" type="ORF">ACFFJG_05460</name>
</gene>
<dbReference type="InterPro" id="IPR013785">
    <property type="entry name" value="Aldolase_TIM"/>
</dbReference>
<dbReference type="Pfam" id="PF02065">
    <property type="entry name" value="Melibiase"/>
    <property type="match status" value="1"/>
</dbReference>
<dbReference type="PROSITE" id="PS00512">
    <property type="entry name" value="ALPHA_GALACTOSIDASE"/>
    <property type="match status" value="1"/>
</dbReference>
<dbReference type="RefSeq" id="WP_378517585.1">
    <property type="nucleotide sequence ID" value="NZ_CBCSDI010000009.1"/>
</dbReference>
<evidence type="ECO:0000256" key="1">
    <source>
        <dbReference type="ARBA" id="ARBA00001255"/>
    </source>
</evidence>
<evidence type="ECO:0000256" key="4">
    <source>
        <dbReference type="ARBA" id="ARBA00023295"/>
    </source>
</evidence>
<dbReference type="InterPro" id="IPR050985">
    <property type="entry name" value="Alpha-glycosidase_related"/>
</dbReference>
<evidence type="ECO:0000259" key="6">
    <source>
        <dbReference type="Pfam" id="PF16875"/>
    </source>
</evidence>
<evidence type="ECO:0000256" key="3">
    <source>
        <dbReference type="ARBA" id="ARBA00022801"/>
    </source>
</evidence>
<evidence type="ECO:0000259" key="5">
    <source>
        <dbReference type="Pfam" id="PF16874"/>
    </source>
</evidence>
<evidence type="ECO:0000313" key="8">
    <source>
        <dbReference type="Proteomes" id="UP001589698"/>
    </source>
</evidence>
<organism evidence="7 8">
    <name type="scientific">Nocardioides zeicaulis</name>
    <dbReference type="NCBI Taxonomy" id="1776857"/>
    <lineage>
        <taxon>Bacteria</taxon>
        <taxon>Bacillati</taxon>
        <taxon>Actinomycetota</taxon>
        <taxon>Actinomycetes</taxon>
        <taxon>Propionibacteriales</taxon>
        <taxon>Nocardioidaceae</taxon>
        <taxon>Nocardioides</taxon>
    </lineage>
</organism>
<dbReference type="GO" id="GO:0004557">
    <property type="term" value="F:alpha-galactosidase activity"/>
    <property type="evidence" value="ECO:0007669"/>
    <property type="project" value="UniProtKB-EC"/>
</dbReference>
<dbReference type="PANTHER" id="PTHR43053">
    <property type="entry name" value="GLYCOSIDASE FAMILY 31"/>
    <property type="match status" value="1"/>
</dbReference>
<dbReference type="PRINTS" id="PR00743">
    <property type="entry name" value="GLHYDRLASE36"/>
</dbReference>
<dbReference type="Gene3D" id="2.70.98.60">
    <property type="entry name" value="alpha-galactosidase from lactobacil brevis"/>
    <property type="match status" value="1"/>
</dbReference>
<keyword evidence="3 7" id="KW-0378">Hydrolase</keyword>
<dbReference type="InterPro" id="IPR031704">
    <property type="entry name" value="Glyco_hydro_36_N"/>
</dbReference>
<evidence type="ECO:0000256" key="2">
    <source>
        <dbReference type="ARBA" id="ARBA00012755"/>
    </source>
</evidence>
<protein>
    <recommendedName>
        <fullName evidence="2">alpha-galactosidase</fullName>
        <ecNumber evidence="2">3.2.1.22</ecNumber>
    </recommendedName>
</protein>
<dbReference type="EMBL" id="JBHLXH010000001">
    <property type="protein sequence ID" value="MFC0221920.1"/>
    <property type="molecule type" value="Genomic_DNA"/>
</dbReference>
<reference evidence="7 8" key="1">
    <citation type="submission" date="2024-09" db="EMBL/GenBank/DDBJ databases">
        <authorList>
            <person name="Sun Q."/>
            <person name="Mori K."/>
        </authorList>
    </citation>
    <scope>NUCLEOTIDE SEQUENCE [LARGE SCALE GENOMIC DNA]</scope>
    <source>
        <strain evidence="7 8">CCM 8654</strain>
    </source>
</reference>
<accession>A0ABV6DYW3</accession>
<dbReference type="InterPro" id="IPR013780">
    <property type="entry name" value="Glyco_hydro_b"/>
</dbReference>
<dbReference type="Gene3D" id="2.60.40.1180">
    <property type="entry name" value="Golgi alpha-mannosidase II"/>
    <property type="match status" value="1"/>
</dbReference>
<dbReference type="SUPFAM" id="SSF51445">
    <property type="entry name" value="(Trans)glycosidases"/>
    <property type="match status" value="1"/>
</dbReference>
<dbReference type="CDD" id="cd14791">
    <property type="entry name" value="GH36"/>
    <property type="match status" value="1"/>
</dbReference>
<proteinExistence type="predicted"/>
<evidence type="ECO:0000313" key="7">
    <source>
        <dbReference type="EMBL" id="MFC0221920.1"/>
    </source>
</evidence>
<keyword evidence="8" id="KW-1185">Reference proteome</keyword>
<dbReference type="EC" id="3.2.1.22" evidence="2"/>
<dbReference type="InterPro" id="IPR017853">
    <property type="entry name" value="GH"/>
</dbReference>
<comment type="catalytic activity">
    <reaction evidence="1">
        <text>Hydrolysis of terminal, non-reducing alpha-D-galactose residues in alpha-D-galactosides, including galactose oligosaccharides, galactomannans and galactolipids.</text>
        <dbReference type="EC" id="3.2.1.22"/>
    </reaction>
</comment>
<dbReference type="InterPro" id="IPR038417">
    <property type="entry name" value="Alpga-gal_N_sf"/>
</dbReference>
<dbReference type="InterPro" id="IPR002252">
    <property type="entry name" value="Glyco_hydro_36"/>
</dbReference>
<dbReference type="PANTHER" id="PTHR43053:SF3">
    <property type="entry name" value="ALPHA-GALACTOSIDASE C-RELATED"/>
    <property type="match status" value="1"/>
</dbReference>
<sequence length="728" mass="77690">MTSPTPVPVHLARGGVSLVLGRDDAGVPVVLHWGAALGDLDDAALSAVAAARTPGVSRSSYDAPRLTGIVPDASRGFSGTPALTGHRVGGTATAATPSLVDWDVRVDDDPVGDATATLTALDAEAGWAVQLVLVLDEAGLLHSRTSVTNAAEGDLHLGSVLAALPVGAHATELLDLTGRWCKERTPQRHPWVQGTHRRDGRRGRTGHDATLVMVAGTPGFTFGTGEVWAVHTAWSGNHTTYAERTPEGECLLGGGELLSPGEVVLGPGETYLSPTLLGSWSPAGLDPMSHRFHAHLRSVTPLSRSERPVIANSWEAVYFDHSLARIAELADAAASVGVERFVLDDGWFLGRRDDTAGLGDWAVDPEVWPEGLGPLVDHVTGAGLQFGLWVEPEMVNLDSRTAREHPERVLRGRAAVPPPWRHQQVLDLQDEGAYADLRTSLLALLDELDVAYLKWDHNRDLTDVTHDGRPAVHGQTLAAYRLLDELRAAHPEVEIESCSSGGGRVDAEILRRTDRIWPSDTIDPLERQHLQRWTSLLVPPELMGSHVGGATSHTTGRTHALRYRAATALLHWFGIEWDMSRLDEAALAELADWIDLHKRIRPLIGSGTLVHPDHADPAVVVTGVVAPDRSEACYVVATVAATATQHPAPLRLTGLDPDSTYRLVEELPPTAGGADLTHGWSASGAVLSGRLLATTGVALPVLDPEEARVLRVVATWAAPWPAAGGVLG</sequence>
<name>A0ABV6DYW3_9ACTN</name>
<feature type="domain" description="Glycosyl hydrolase family 36 C-terminal" evidence="5">
    <location>
        <begin position="621"/>
        <end position="701"/>
    </location>
</feature>
<dbReference type="Gene3D" id="3.20.20.70">
    <property type="entry name" value="Aldolase class I"/>
    <property type="match status" value="1"/>
</dbReference>
<dbReference type="Pfam" id="PF16874">
    <property type="entry name" value="Glyco_hydro_36C"/>
    <property type="match status" value="1"/>
</dbReference>
<dbReference type="Proteomes" id="UP001589698">
    <property type="component" value="Unassembled WGS sequence"/>
</dbReference>
<feature type="domain" description="Glycosyl hydrolase family 36 N-terminal" evidence="6">
    <location>
        <begin position="27"/>
        <end position="265"/>
    </location>
</feature>
<dbReference type="InterPro" id="IPR000111">
    <property type="entry name" value="Glyco_hydro_27/36_CS"/>
</dbReference>
<dbReference type="Pfam" id="PF16875">
    <property type="entry name" value="Glyco_hydro_36N"/>
    <property type="match status" value="1"/>
</dbReference>